<name>A0A8S5LYH6_9CAUD</name>
<dbReference type="EMBL" id="BK014770">
    <property type="protein sequence ID" value="DAD75044.1"/>
    <property type="molecule type" value="Genomic_DNA"/>
</dbReference>
<proteinExistence type="predicted"/>
<sequence length="185" mass="20600">MKNKNMCTLEELNLQAAMLKGKGDLEGVIRLAEANGLTVRTAERYLMGEEPTLTTQKELAIGRLLLESVDLDLRQSVVLTGILTMVNKAVREDPKLQEAVISNKRSLLGCVGHLLRLQSKARNELPDEIAAVCGLTMIQDIPEWAAREAIKEYYLEKTSTDLAIANTYVDFQNLQKGESHEQTSE</sequence>
<reference evidence="1" key="1">
    <citation type="journal article" date="2021" name="Proc. Natl. Acad. Sci. U.S.A.">
        <title>A Catalog of Tens of Thousands of Viruses from Human Metagenomes Reveals Hidden Associations with Chronic Diseases.</title>
        <authorList>
            <person name="Tisza M.J."/>
            <person name="Buck C.B."/>
        </authorList>
    </citation>
    <scope>NUCLEOTIDE SEQUENCE</scope>
    <source>
        <strain evidence="1">Ct9Y44</strain>
    </source>
</reference>
<evidence type="ECO:0000313" key="1">
    <source>
        <dbReference type="EMBL" id="DAD75044.1"/>
    </source>
</evidence>
<protein>
    <submittedName>
        <fullName evidence="1">Uncharacterized protein</fullName>
    </submittedName>
</protein>
<accession>A0A8S5LYH6</accession>
<organism evidence="1">
    <name type="scientific">Siphoviridae sp. ct9Y44</name>
    <dbReference type="NCBI Taxonomy" id="2826176"/>
    <lineage>
        <taxon>Viruses</taxon>
        <taxon>Duplodnaviria</taxon>
        <taxon>Heunggongvirae</taxon>
        <taxon>Uroviricota</taxon>
        <taxon>Caudoviricetes</taxon>
    </lineage>
</organism>